<feature type="compositionally biased region" description="Basic and acidic residues" evidence="1">
    <location>
        <begin position="307"/>
        <end position="317"/>
    </location>
</feature>
<protein>
    <submittedName>
        <fullName evidence="2">Uncharacterized protein</fullName>
    </submittedName>
</protein>
<organism evidence="2 3">
    <name type="scientific">Polytolypa hystricis (strain UAMH7299)</name>
    <dbReference type="NCBI Taxonomy" id="1447883"/>
    <lineage>
        <taxon>Eukaryota</taxon>
        <taxon>Fungi</taxon>
        <taxon>Dikarya</taxon>
        <taxon>Ascomycota</taxon>
        <taxon>Pezizomycotina</taxon>
        <taxon>Eurotiomycetes</taxon>
        <taxon>Eurotiomycetidae</taxon>
        <taxon>Onygenales</taxon>
        <taxon>Onygenales incertae sedis</taxon>
        <taxon>Polytolypa</taxon>
    </lineage>
</organism>
<dbReference type="OrthoDB" id="4188863at2759"/>
<name>A0A2B7YSI3_POLH7</name>
<evidence type="ECO:0000313" key="3">
    <source>
        <dbReference type="Proteomes" id="UP000224634"/>
    </source>
</evidence>
<dbReference type="AlphaFoldDB" id="A0A2B7YSI3"/>
<proteinExistence type="predicted"/>
<dbReference type="Proteomes" id="UP000224634">
    <property type="component" value="Unassembled WGS sequence"/>
</dbReference>
<comment type="caution">
    <text evidence="2">The sequence shown here is derived from an EMBL/GenBank/DDBJ whole genome shotgun (WGS) entry which is preliminary data.</text>
</comment>
<feature type="region of interest" description="Disordered" evidence="1">
    <location>
        <begin position="294"/>
        <end position="318"/>
    </location>
</feature>
<sequence length="395" mass="45646">MEAPTTKLRLTGLGEDDIMKGGSDIESIIRQLASYLKIQDGRIERLERRVESIPEKKTPEVARELDQHEDEDAAQIQRKITKFRKNAMAKFKATCVPAFNGSNYRDWKKFILEDADSIQARDLLEEEQMEPPTTIGALGQGIWKEKNRLLHLRICRTLSTEVYDSFEIDETDHVAADLWKTLRYTYGTSQLEKRLEVTKQLRDLRVQDGNILRYIVGFFSLRLALYNCGADWTPSTYHDLFILGLEGWKDEFMQMAPVEVLHTLQAPVEDSDMTGVVYPFLLRATLAKEEAKAAEQINRAEQSPSRPTRDPQIDPVHRKPKRQSCQYCGLFFHQEKACWFKHPHLATAGWRAKNKARIEELNKDKAEDNTPDCLSPFMLRQIAEILDLRPAYMDD</sequence>
<dbReference type="STRING" id="1447883.A0A2B7YSI3"/>
<evidence type="ECO:0000256" key="1">
    <source>
        <dbReference type="SAM" id="MobiDB-lite"/>
    </source>
</evidence>
<accession>A0A2B7YSI3</accession>
<reference evidence="2 3" key="1">
    <citation type="submission" date="2017-10" db="EMBL/GenBank/DDBJ databases">
        <title>Comparative genomics in systemic dimorphic fungi from Ajellomycetaceae.</title>
        <authorList>
            <person name="Munoz J.F."/>
            <person name="Mcewen J.G."/>
            <person name="Clay O.K."/>
            <person name="Cuomo C.A."/>
        </authorList>
    </citation>
    <scope>NUCLEOTIDE SEQUENCE [LARGE SCALE GENOMIC DNA]</scope>
    <source>
        <strain evidence="2 3">UAMH7299</strain>
    </source>
</reference>
<evidence type="ECO:0000313" key="2">
    <source>
        <dbReference type="EMBL" id="PGH26994.1"/>
    </source>
</evidence>
<keyword evidence="3" id="KW-1185">Reference proteome</keyword>
<gene>
    <name evidence="2" type="ORF">AJ80_01378</name>
</gene>
<dbReference type="EMBL" id="PDNA01000011">
    <property type="protein sequence ID" value="PGH26994.1"/>
    <property type="molecule type" value="Genomic_DNA"/>
</dbReference>